<evidence type="ECO:0000259" key="7">
    <source>
        <dbReference type="SMART" id="SM00833"/>
    </source>
</evidence>
<dbReference type="GO" id="GO:0009236">
    <property type="term" value="P:cobalamin biosynthetic process"/>
    <property type="evidence" value="ECO:0007669"/>
    <property type="project" value="InterPro"/>
</dbReference>
<evidence type="ECO:0000256" key="5">
    <source>
        <dbReference type="ARBA" id="ARBA00045658"/>
    </source>
</evidence>
<comment type="catalytic activity">
    <reaction evidence="6">
        <text>GTP + H2O = GDP + phosphate + H(+)</text>
        <dbReference type="Rhea" id="RHEA:19669"/>
        <dbReference type="ChEBI" id="CHEBI:15377"/>
        <dbReference type="ChEBI" id="CHEBI:15378"/>
        <dbReference type="ChEBI" id="CHEBI:37565"/>
        <dbReference type="ChEBI" id="CHEBI:43474"/>
        <dbReference type="ChEBI" id="CHEBI:58189"/>
    </reaction>
    <physiologicalReaction direction="left-to-right" evidence="6">
        <dbReference type="Rhea" id="RHEA:19670"/>
    </physiologicalReaction>
</comment>
<dbReference type="GO" id="GO:0000166">
    <property type="term" value="F:nucleotide binding"/>
    <property type="evidence" value="ECO:0007669"/>
    <property type="project" value="UniProtKB-KW"/>
</dbReference>
<reference evidence="8 9" key="1">
    <citation type="submission" date="2020-08" db="EMBL/GenBank/DDBJ databases">
        <title>Genomic Encyclopedia of Type Strains, Phase IV (KMG-IV): sequencing the most valuable type-strain genomes for metagenomic binning, comparative biology and taxonomic classification.</title>
        <authorList>
            <person name="Goeker M."/>
        </authorList>
    </citation>
    <scope>NUCLEOTIDE SEQUENCE [LARGE SCALE GENOMIC DNA]</scope>
    <source>
        <strain evidence="8 9">DSM 25079</strain>
    </source>
</reference>
<dbReference type="InterPro" id="IPR011629">
    <property type="entry name" value="CobW-like_C"/>
</dbReference>
<keyword evidence="9" id="KW-1185">Reference proteome</keyword>
<dbReference type="SUPFAM" id="SSF52540">
    <property type="entry name" value="P-loop containing nucleoside triphosphate hydrolases"/>
    <property type="match status" value="1"/>
</dbReference>
<dbReference type="Pfam" id="PF07683">
    <property type="entry name" value="CobW_C"/>
    <property type="match status" value="1"/>
</dbReference>
<dbReference type="SUPFAM" id="SSF90002">
    <property type="entry name" value="Hypothetical protein YjiA, C-terminal domain"/>
    <property type="match status" value="1"/>
</dbReference>
<evidence type="ECO:0000256" key="3">
    <source>
        <dbReference type="ARBA" id="ARBA00023186"/>
    </source>
</evidence>
<keyword evidence="1" id="KW-0547">Nucleotide-binding</keyword>
<dbReference type="AlphaFoldDB" id="A0A7W9EES9"/>
<dbReference type="Proteomes" id="UP000549617">
    <property type="component" value="Unassembled WGS sequence"/>
</dbReference>
<protein>
    <submittedName>
        <fullName evidence="8">Cobalamin biosynthesis protein CobW</fullName>
    </submittedName>
</protein>
<dbReference type="PANTHER" id="PTHR13748">
    <property type="entry name" value="COBW-RELATED"/>
    <property type="match status" value="1"/>
</dbReference>
<name>A0A7W9EES9_9SPHN</name>
<evidence type="ECO:0000313" key="9">
    <source>
        <dbReference type="Proteomes" id="UP000549617"/>
    </source>
</evidence>
<dbReference type="EMBL" id="JACIJC010000004">
    <property type="protein sequence ID" value="MBB5686492.1"/>
    <property type="molecule type" value="Genomic_DNA"/>
</dbReference>
<dbReference type="NCBIfam" id="TIGR02475">
    <property type="entry name" value="CobW"/>
    <property type="match status" value="1"/>
</dbReference>
<proteinExistence type="inferred from homology"/>
<dbReference type="InterPro" id="IPR012824">
    <property type="entry name" value="CobW"/>
</dbReference>
<keyword evidence="2" id="KW-0378">Hydrolase</keyword>
<dbReference type="InterPro" id="IPR036627">
    <property type="entry name" value="CobW-likC_sf"/>
</dbReference>
<comment type="caution">
    <text evidence="8">The sequence shown here is derived from an EMBL/GenBank/DDBJ whole genome shotgun (WGS) entry which is preliminary data.</text>
</comment>
<organism evidence="8 9">
    <name type="scientific">Sphingobium boeckii</name>
    <dbReference type="NCBI Taxonomy" id="1082345"/>
    <lineage>
        <taxon>Bacteria</taxon>
        <taxon>Pseudomonadati</taxon>
        <taxon>Pseudomonadota</taxon>
        <taxon>Alphaproteobacteria</taxon>
        <taxon>Sphingomonadales</taxon>
        <taxon>Sphingomonadaceae</taxon>
        <taxon>Sphingobium</taxon>
    </lineage>
</organism>
<sequence>MSKIPTTVITGFLGAGKTTLIRHLLQNAKGRRLALIVNEFGDVGVDGALLKGCNDQACPEEDIVELANGCICCTVADDFLPTMMKLLDRPNPPEHIIIETSGLALPKPLVKAFQWPEIRTRSTVDGVIALIDADAVAAGRFATDEAALALARAADPSLDHDSPLEELYEDQLACADLLILNKADLVDVEALMRIEGDIAGHIRKGVKIVRADHGAVDASVLLGLFAGAEDDLEARPSHHDQDADHDHDDFDSFVVKAGEMESVEPLLVAMSHVIAAHDILRIKGMIAVHGKAARMVIQAVGPRIQHYFDRPWGADEARVSQLVIIGQTGLDKAAIEASIKGAMSIGAR</sequence>
<gene>
    <name evidence="8" type="ORF">FHS49_002516</name>
</gene>
<evidence type="ECO:0000313" key="8">
    <source>
        <dbReference type="EMBL" id="MBB5686492.1"/>
    </source>
</evidence>
<dbReference type="RefSeq" id="WP_184018975.1">
    <property type="nucleotide sequence ID" value="NZ_JACIJC010000004.1"/>
</dbReference>
<dbReference type="SMART" id="SM00833">
    <property type="entry name" value="CobW_C"/>
    <property type="match status" value="1"/>
</dbReference>
<accession>A0A7W9EES9</accession>
<evidence type="ECO:0000256" key="2">
    <source>
        <dbReference type="ARBA" id="ARBA00022801"/>
    </source>
</evidence>
<dbReference type="PANTHER" id="PTHR13748:SF62">
    <property type="entry name" value="COBW DOMAIN-CONTAINING PROTEIN"/>
    <property type="match status" value="1"/>
</dbReference>
<comment type="similarity">
    <text evidence="4">Belongs to the SIMIBI class G3E GTPase family. ZNG1 subfamily.</text>
</comment>
<dbReference type="GO" id="GO:0016787">
    <property type="term" value="F:hydrolase activity"/>
    <property type="evidence" value="ECO:0007669"/>
    <property type="project" value="UniProtKB-KW"/>
</dbReference>
<dbReference type="InterPro" id="IPR027417">
    <property type="entry name" value="P-loop_NTPase"/>
</dbReference>
<comment type="function">
    <text evidence="5">Zinc chaperone that directly transfers zinc cofactor to target proteins, thereby activating them. Zinc is transferred from the CXCC motif in the GTPase domain to the zinc binding site in target proteins in a process requiring GTP hydrolysis.</text>
</comment>
<dbReference type="Gene3D" id="3.30.1220.10">
    <property type="entry name" value="CobW-like, C-terminal domain"/>
    <property type="match status" value="1"/>
</dbReference>
<dbReference type="CDD" id="cd03112">
    <property type="entry name" value="CobW-like"/>
    <property type="match status" value="1"/>
</dbReference>
<evidence type="ECO:0000256" key="6">
    <source>
        <dbReference type="ARBA" id="ARBA00049117"/>
    </source>
</evidence>
<dbReference type="GO" id="GO:0005737">
    <property type="term" value="C:cytoplasm"/>
    <property type="evidence" value="ECO:0007669"/>
    <property type="project" value="TreeGrafter"/>
</dbReference>
<dbReference type="InterPro" id="IPR003495">
    <property type="entry name" value="CobW/HypB/UreG_nucleotide-bd"/>
</dbReference>
<dbReference type="Pfam" id="PF02492">
    <property type="entry name" value="cobW"/>
    <property type="match status" value="1"/>
</dbReference>
<evidence type="ECO:0000256" key="1">
    <source>
        <dbReference type="ARBA" id="ARBA00022741"/>
    </source>
</evidence>
<keyword evidence="3" id="KW-0143">Chaperone</keyword>
<feature type="domain" description="CobW C-terminal" evidence="7">
    <location>
        <begin position="250"/>
        <end position="343"/>
    </location>
</feature>
<evidence type="ECO:0000256" key="4">
    <source>
        <dbReference type="ARBA" id="ARBA00034320"/>
    </source>
</evidence>
<dbReference type="InterPro" id="IPR051316">
    <property type="entry name" value="Zinc-reg_GTPase_activator"/>
</dbReference>
<dbReference type="Gene3D" id="3.40.50.300">
    <property type="entry name" value="P-loop containing nucleotide triphosphate hydrolases"/>
    <property type="match status" value="1"/>
</dbReference>